<feature type="transmembrane region" description="Helical" evidence="1">
    <location>
        <begin position="264"/>
        <end position="285"/>
    </location>
</feature>
<dbReference type="EMBL" id="ADVG01000004">
    <property type="protein sequence ID" value="EFH82421.1"/>
    <property type="molecule type" value="Genomic_DNA"/>
</dbReference>
<reference evidence="2 3" key="1">
    <citation type="journal article" date="2011" name="Stand. Genomic Sci.">
        <title>Non-contiguous finished genome sequence and contextual data of the filamentous soil bacterium Ktedonobacter racemifer type strain (SOSP1-21).</title>
        <authorList>
            <person name="Chang Y.J."/>
            <person name="Land M."/>
            <person name="Hauser L."/>
            <person name="Chertkov O."/>
            <person name="Del Rio T.G."/>
            <person name="Nolan M."/>
            <person name="Copeland A."/>
            <person name="Tice H."/>
            <person name="Cheng J.F."/>
            <person name="Lucas S."/>
            <person name="Han C."/>
            <person name="Goodwin L."/>
            <person name="Pitluck S."/>
            <person name="Ivanova N."/>
            <person name="Ovchinikova G."/>
            <person name="Pati A."/>
            <person name="Chen A."/>
            <person name="Palaniappan K."/>
            <person name="Mavromatis K."/>
            <person name="Liolios K."/>
            <person name="Brettin T."/>
            <person name="Fiebig A."/>
            <person name="Rohde M."/>
            <person name="Abt B."/>
            <person name="Goker M."/>
            <person name="Detter J.C."/>
            <person name="Woyke T."/>
            <person name="Bristow J."/>
            <person name="Eisen J.A."/>
            <person name="Markowitz V."/>
            <person name="Hugenholtz P."/>
            <person name="Kyrpides N.C."/>
            <person name="Klenk H.P."/>
            <person name="Lapidus A."/>
        </authorList>
    </citation>
    <scope>NUCLEOTIDE SEQUENCE [LARGE SCALE GENOMIC DNA]</scope>
    <source>
        <strain evidence="3">DSM 44963</strain>
    </source>
</reference>
<keyword evidence="1" id="KW-0472">Membrane</keyword>
<feature type="transmembrane region" description="Helical" evidence="1">
    <location>
        <begin position="297"/>
        <end position="318"/>
    </location>
</feature>
<feature type="transmembrane region" description="Helical" evidence="1">
    <location>
        <begin position="31"/>
        <end position="53"/>
    </location>
</feature>
<evidence type="ECO:0000313" key="2">
    <source>
        <dbReference type="EMBL" id="EFH82421.1"/>
    </source>
</evidence>
<evidence type="ECO:0000256" key="1">
    <source>
        <dbReference type="SAM" id="Phobius"/>
    </source>
</evidence>
<feature type="transmembrane region" description="Helical" evidence="1">
    <location>
        <begin position="170"/>
        <end position="190"/>
    </location>
</feature>
<name>D6U0T1_KTERA</name>
<dbReference type="STRING" id="485913.Krac_3232"/>
<protein>
    <submittedName>
        <fullName evidence="2">Uncharacterized protein</fullName>
    </submittedName>
</protein>
<feature type="transmembrane region" description="Helical" evidence="1">
    <location>
        <begin position="68"/>
        <end position="87"/>
    </location>
</feature>
<dbReference type="OrthoDB" id="343560at2"/>
<dbReference type="InParanoid" id="D6U0T1"/>
<dbReference type="RefSeq" id="WP_007920519.1">
    <property type="nucleotide sequence ID" value="NZ_ADVG01000004.1"/>
</dbReference>
<feature type="transmembrane region" description="Helical" evidence="1">
    <location>
        <begin position="232"/>
        <end position="252"/>
    </location>
</feature>
<organism evidence="2 3">
    <name type="scientific">Ktedonobacter racemifer DSM 44963</name>
    <dbReference type="NCBI Taxonomy" id="485913"/>
    <lineage>
        <taxon>Bacteria</taxon>
        <taxon>Bacillati</taxon>
        <taxon>Chloroflexota</taxon>
        <taxon>Ktedonobacteria</taxon>
        <taxon>Ktedonobacterales</taxon>
        <taxon>Ktedonobacteraceae</taxon>
        <taxon>Ktedonobacter</taxon>
    </lineage>
</organism>
<accession>D6U0T1</accession>
<keyword evidence="1" id="KW-1133">Transmembrane helix</keyword>
<gene>
    <name evidence="2" type="ORF">Krac_3232</name>
</gene>
<dbReference type="eggNOG" id="ENOG502ZC42">
    <property type="taxonomic scope" value="Bacteria"/>
</dbReference>
<sequence length="327" mass="35196">MQATSPLSTTSLHSEPSRLSKLLRRAWHENAALTLTGLAMLPVILSAVIGLIVDHQLITGVPAWIKPLKFAISISIYCFTFVYLLTFVRGHRRLVSGIGMTTGISLLVEMILVTLQVVRGTTSHFNLSTPFDSLVFRLMGGSIGFLFTAAIVLAVVLLRQRLADRAWDWALRFSVIAALVGMAVACLMLIPTPAQLATSSAGIMGAHNVGVPDGGPGLPILGWSTVGGDLRIPHFVGLHGLQALLIVGWFVNMTRSWLAMRQRVTLVIIVGVGYLSLIALLTWQALRGQSIIHPDALTLSAFGILGAATFAAVVLTLMHKVSIQPQW</sequence>
<feature type="transmembrane region" description="Helical" evidence="1">
    <location>
        <begin position="138"/>
        <end position="158"/>
    </location>
</feature>
<dbReference type="AlphaFoldDB" id="D6U0T1"/>
<keyword evidence="3" id="KW-1185">Reference proteome</keyword>
<keyword evidence="1" id="KW-0812">Transmembrane</keyword>
<evidence type="ECO:0000313" key="3">
    <source>
        <dbReference type="Proteomes" id="UP000004508"/>
    </source>
</evidence>
<dbReference type="Proteomes" id="UP000004508">
    <property type="component" value="Unassembled WGS sequence"/>
</dbReference>
<proteinExistence type="predicted"/>
<feature type="transmembrane region" description="Helical" evidence="1">
    <location>
        <begin position="94"/>
        <end position="118"/>
    </location>
</feature>
<comment type="caution">
    <text evidence="2">The sequence shown here is derived from an EMBL/GenBank/DDBJ whole genome shotgun (WGS) entry which is preliminary data.</text>
</comment>